<evidence type="ECO:0000313" key="4">
    <source>
        <dbReference type="Proteomes" id="UP001596292"/>
    </source>
</evidence>
<dbReference type="InterPro" id="IPR012899">
    <property type="entry name" value="LTXXQ"/>
</dbReference>
<dbReference type="EMBL" id="JBHSWN010000001">
    <property type="protein sequence ID" value="MFC6788514.1"/>
    <property type="molecule type" value="Genomic_DNA"/>
</dbReference>
<dbReference type="Proteomes" id="UP001596292">
    <property type="component" value="Unassembled WGS sequence"/>
</dbReference>
<evidence type="ECO:0000256" key="1">
    <source>
        <dbReference type="SAM" id="MobiDB-lite"/>
    </source>
</evidence>
<reference evidence="4" key="1">
    <citation type="journal article" date="2019" name="Int. J. Syst. Evol. Microbiol.">
        <title>The Global Catalogue of Microorganisms (GCM) 10K type strain sequencing project: providing services to taxonomists for standard genome sequencing and annotation.</title>
        <authorList>
            <consortium name="The Broad Institute Genomics Platform"/>
            <consortium name="The Broad Institute Genome Sequencing Center for Infectious Disease"/>
            <person name="Wu L."/>
            <person name="Ma J."/>
        </authorList>
    </citation>
    <scope>NUCLEOTIDE SEQUENCE [LARGE SCALE GENOMIC DNA]</scope>
    <source>
        <strain evidence="4">CCUG 48316</strain>
    </source>
</reference>
<feature type="chain" id="PRO_5046400154" evidence="2">
    <location>
        <begin position="25"/>
        <end position="173"/>
    </location>
</feature>
<keyword evidence="2" id="KW-0732">Signal</keyword>
<gene>
    <name evidence="3" type="ORF">ACFQE0_02060</name>
</gene>
<comment type="caution">
    <text evidence="3">The sequence shown here is derived from an EMBL/GenBank/DDBJ whole genome shotgun (WGS) entry which is preliminary data.</text>
</comment>
<dbReference type="RefSeq" id="WP_378966621.1">
    <property type="nucleotide sequence ID" value="NZ_JBHSWN010000001.1"/>
</dbReference>
<evidence type="ECO:0000313" key="3">
    <source>
        <dbReference type="EMBL" id="MFC6788514.1"/>
    </source>
</evidence>
<protein>
    <submittedName>
        <fullName evidence="3">Spy/CpxP family protein refolding chaperone</fullName>
    </submittedName>
</protein>
<feature type="signal peptide" evidence="2">
    <location>
        <begin position="1"/>
        <end position="24"/>
    </location>
</feature>
<keyword evidence="4" id="KW-1185">Reference proteome</keyword>
<organism evidence="3 4">
    <name type="scientific">Methylobacterium komagatae</name>
    <dbReference type="NCBI Taxonomy" id="374425"/>
    <lineage>
        <taxon>Bacteria</taxon>
        <taxon>Pseudomonadati</taxon>
        <taxon>Pseudomonadota</taxon>
        <taxon>Alphaproteobacteria</taxon>
        <taxon>Hyphomicrobiales</taxon>
        <taxon>Methylobacteriaceae</taxon>
        <taxon>Methylobacterium</taxon>
    </lineage>
</organism>
<sequence>MSHRTTALLATGLVGLGLAGAAWAHDRHPGGPHGRWSALTPEDRAAFADARIAALHAGLKLTPDQEKLWPPVEAAMRDMAKMRQQRRAAMENRPRFADDAPAALRSMADMASARADALRKLADATQPLYANLDQDQKRRALVLSRPMGPMGAPGWRHRHHDHDHEDGPEGEER</sequence>
<feature type="region of interest" description="Disordered" evidence="1">
    <location>
        <begin position="145"/>
        <end position="173"/>
    </location>
</feature>
<accession>A0ABW2BDV5</accession>
<proteinExistence type="predicted"/>
<evidence type="ECO:0000256" key="2">
    <source>
        <dbReference type="SAM" id="SignalP"/>
    </source>
</evidence>
<name>A0ABW2BDV5_9HYPH</name>
<dbReference type="Pfam" id="PF07813">
    <property type="entry name" value="LTXXQ"/>
    <property type="match status" value="1"/>
</dbReference>